<protein>
    <submittedName>
        <fullName evidence="1">Uncharacterized protein</fullName>
    </submittedName>
</protein>
<dbReference type="Proteomes" id="UP000226442">
    <property type="component" value="Unassembled WGS sequence"/>
</dbReference>
<gene>
    <name evidence="1" type="ORF">CP500_010370</name>
</gene>
<dbReference type="AlphaFoldDB" id="A0A2G4F175"/>
<comment type="caution">
    <text evidence="1">The sequence shown here is derived from an EMBL/GenBank/DDBJ whole genome shotgun (WGS) entry which is preliminary data.</text>
</comment>
<keyword evidence="2" id="KW-1185">Reference proteome</keyword>
<accession>A0A2G4F175</accession>
<name>A0A2G4F175_9CYAN</name>
<proteinExistence type="predicted"/>
<reference evidence="1" key="1">
    <citation type="submission" date="2017-10" db="EMBL/GenBank/DDBJ databases">
        <title>Draft genome sequence of the planktic cyanobacteria Tychonema bourrellyi isolated from alpine lentic freshwater.</title>
        <authorList>
            <person name="Tett A."/>
            <person name="Armanini F."/>
            <person name="Asnicar F."/>
            <person name="Boscaini A."/>
            <person name="Pasolli E."/>
            <person name="Zolfo M."/>
            <person name="Donati C."/>
            <person name="Salmaso N."/>
            <person name="Segata N."/>
        </authorList>
    </citation>
    <scope>NUCLEOTIDE SEQUENCE</scope>
    <source>
        <strain evidence="1">FEM_GT703</strain>
    </source>
</reference>
<dbReference type="OrthoDB" id="561517at2"/>
<evidence type="ECO:0000313" key="2">
    <source>
        <dbReference type="Proteomes" id="UP000226442"/>
    </source>
</evidence>
<sequence>MGFALNFKPGQIVSLELGNTCLHSEVIQVVEARQVCWVRPLMLVVFQSGDDLGDRLSEDYTISDLRNGADLLWPLSLFQAALDTEVISLLSQLYSLDSEKKDAVIASRQLRDFVDRVWTAFPTAFN</sequence>
<organism evidence="1 2">
    <name type="scientific">Tychonema bourrellyi FEM_GT703</name>
    <dbReference type="NCBI Taxonomy" id="2040638"/>
    <lineage>
        <taxon>Bacteria</taxon>
        <taxon>Bacillati</taxon>
        <taxon>Cyanobacteriota</taxon>
        <taxon>Cyanophyceae</taxon>
        <taxon>Oscillatoriophycideae</taxon>
        <taxon>Oscillatoriales</taxon>
        <taxon>Microcoleaceae</taxon>
        <taxon>Tychonema</taxon>
    </lineage>
</organism>
<dbReference type="RefSeq" id="WP_096831957.1">
    <property type="nucleotide sequence ID" value="NZ_NXIB02000050.1"/>
</dbReference>
<evidence type="ECO:0000313" key="1">
    <source>
        <dbReference type="EMBL" id="PHX55503.1"/>
    </source>
</evidence>
<dbReference type="EMBL" id="NXIB02000050">
    <property type="protein sequence ID" value="PHX55503.1"/>
    <property type="molecule type" value="Genomic_DNA"/>
</dbReference>